<name>A0A0D6Q1L9_KOMEU</name>
<evidence type="ECO:0000313" key="2">
    <source>
        <dbReference type="EMBL" id="GAN97319.1"/>
    </source>
</evidence>
<dbReference type="Proteomes" id="UP000032675">
    <property type="component" value="Unassembled WGS sequence"/>
</dbReference>
<proteinExistence type="predicted"/>
<evidence type="ECO:0000313" key="3">
    <source>
        <dbReference type="Proteomes" id="UP000032675"/>
    </source>
</evidence>
<gene>
    <name evidence="2" type="ORF">Geu3261_0160_044</name>
</gene>
<accession>A0A0D6Q1L9</accession>
<organism evidence="2 3">
    <name type="scientific">Komagataeibacter europaeus NBRC 3261</name>
    <dbReference type="NCBI Taxonomy" id="1234669"/>
    <lineage>
        <taxon>Bacteria</taxon>
        <taxon>Pseudomonadati</taxon>
        <taxon>Pseudomonadota</taxon>
        <taxon>Alphaproteobacteria</taxon>
        <taxon>Acetobacterales</taxon>
        <taxon>Acetobacteraceae</taxon>
        <taxon>Komagataeibacter</taxon>
    </lineage>
</organism>
<feature type="region of interest" description="Disordered" evidence="1">
    <location>
        <begin position="1"/>
        <end position="30"/>
    </location>
</feature>
<dbReference type="AlphaFoldDB" id="A0A0D6Q1L9"/>
<evidence type="ECO:0000256" key="1">
    <source>
        <dbReference type="SAM" id="MobiDB-lite"/>
    </source>
</evidence>
<sequence length="59" mass="6687">MNLRAQAPRQGYPTPARSKVMQATGTLSTPPREWSARMRHLVRTCAAYPYAFLHLWDGA</sequence>
<dbReference type="EMBL" id="BANI01000141">
    <property type="protein sequence ID" value="GAN97319.1"/>
    <property type="molecule type" value="Genomic_DNA"/>
</dbReference>
<dbReference type="RefSeq" id="WP_148425055.1">
    <property type="nucleotide sequence ID" value="NZ_BANI01000141.1"/>
</dbReference>
<protein>
    <submittedName>
        <fullName evidence="2">Uncharacterized protein</fullName>
    </submittedName>
</protein>
<reference evidence="2 3" key="1">
    <citation type="submission" date="2012-11" db="EMBL/GenBank/DDBJ databases">
        <title>Whole genome sequence of Gluconacetobacter europaeus NBRC3261.</title>
        <authorList>
            <person name="Azuma Y."/>
            <person name="Higashiura N."/>
            <person name="Hirakawa H."/>
            <person name="Matsushita K."/>
        </authorList>
    </citation>
    <scope>NUCLEOTIDE SEQUENCE [LARGE SCALE GENOMIC DNA]</scope>
    <source>
        <strain evidence="2 3">NBRC 3261</strain>
    </source>
</reference>
<comment type="caution">
    <text evidence="2">The sequence shown here is derived from an EMBL/GenBank/DDBJ whole genome shotgun (WGS) entry which is preliminary data.</text>
</comment>